<comment type="caution">
    <text evidence="1">The sequence shown here is derived from an EMBL/GenBank/DDBJ whole genome shotgun (WGS) entry which is preliminary data.</text>
</comment>
<protein>
    <submittedName>
        <fullName evidence="1">Uncharacterized protein</fullName>
    </submittedName>
</protein>
<reference evidence="1 2" key="1">
    <citation type="submission" date="2019-02" db="EMBL/GenBank/DDBJ databases">
        <title>Paenibacillus sp. nov., isolated from surface-sterilized tissue of Thalictrum simplex L.</title>
        <authorList>
            <person name="Tuo L."/>
        </authorList>
    </citation>
    <scope>NUCLEOTIDE SEQUENCE [LARGE SCALE GENOMIC DNA]</scope>
    <source>
        <strain evidence="1 2">N2SHLJ1</strain>
    </source>
</reference>
<gene>
    <name evidence="1" type="ORF">EYB31_20050</name>
</gene>
<proteinExistence type="predicted"/>
<dbReference type="EMBL" id="SIRE01000014">
    <property type="protein sequence ID" value="TBL76292.1"/>
    <property type="molecule type" value="Genomic_DNA"/>
</dbReference>
<evidence type="ECO:0000313" key="2">
    <source>
        <dbReference type="Proteomes" id="UP000293142"/>
    </source>
</evidence>
<organism evidence="1 2">
    <name type="scientific">Paenibacillus thalictri</name>
    <dbReference type="NCBI Taxonomy" id="2527873"/>
    <lineage>
        <taxon>Bacteria</taxon>
        <taxon>Bacillati</taxon>
        <taxon>Bacillota</taxon>
        <taxon>Bacilli</taxon>
        <taxon>Bacillales</taxon>
        <taxon>Paenibacillaceae</taxon>
        <taxon>Paenibacillus</taxon>
    </lineage>
</organism>
<dbReference type="Proteomes" id="UP000293142">
    <property type="component" value="Unassembled WGS sequence"/>
</dbReference>
<dbReference type="RefSeq" id="WP_131015199.1">
    <property type="nucleotide sequence ID" value="NZ_SIRE01000014.1"/>
</dbReference>
<keyword evidence="2" id="KW-1185">Reference proteome</keyword>
<sequence>MNQRISADHLQQLSDTQKETLRSLWNPQEGEYILFNEYQEEMIYYLNGVEKHKSLPLLTIGQMISYLTHHDKMFSMQFESGEWQVTLSKSVMQNPELCNALWEATMSKL</sequence>
<accession>A0A4Q9DM46</accession>
<dbReference type="OrthoDB" id="2616912at2"/>
<dbReference type="AlphaFoldDB" id="A0A4Q9DM46"/>
<name>A0A4Q9DM46_9BACL</name>
<evidence type="ECO:0000313" key="1">
    <source>
        <dbReference type="EMBL" id="TBL76292.1"/>
    </source>
</evidence>